<dbReference type="Proteomes" id="UP000606193">
    <property type="component" value="Unassembled WGS sequence"/>
</dbReference>
<evidence type="ECO:0000313" key="2">
    <source>
        <dbReference type="EMBL" id="MBC8563437.1"/>
    </source>
</evidence>
<dbReference type="CDD" id="cd07344">
    <property type="entry name" value="M48_yhfN_like"/>
    <property type="match status" value="1"/>
</dbReference>
<dbReference type="EMBL" id="JACRSX010000022">
    <property type="protein sequence ID" value="MBC8563437.1"/>
    <property type="molecule type" value="Genomic_DNA"/>
</dbReference>
<dbReference type="Gene3D" id="3.30.2010.10">
    <property type="entry name" value="Metalloproteases ('zincins'), catalytic domain"/>
    <property type="match status" value="1"/>
</dbReference>
<evidence type="ECO:0000313" key="3">
    <source>
        <dbReference type="Proteomes" id="UP000606193"/>
    </source>
</evidence>
<evidence type="ECO:0000259" key="1">
    <source>
        <dbReference type="Pfam" id="PF01863"/>
    </source>
</evidence>
<sequence>MEIQIIKTRRKTVSLEVKRDGSVIVRVPLRMPQREIQEFIESHRSWIEHKCRLMEKRRAQSVSTGAPPVDEISGKEWEKIREAFAGRVDYYCKKMDVQVGRITIRNQKTRWGSCSAKGNVNFNYQLYYMPSELMDYVIVHELAHRRHMDHSALFWEEVARYCPEYAVYRNQLKKYETV</sequence>
<feature type="domain" description="YgjP-like metallopeptidase" evidence="1">
    <location>
        <begin position="11"/>
        <end position="59"/>
    </location>
</feature>
<accession>A0ABR7N5X9</accession>
<feature type="domain" description="YgjP-like metallopeptidase" evidence="1">
    <location>
        <begin position="78"/>
        <end position="174"/>
    </location>
</feature>
<dbReference type="InterPro" id="IPR002725">
    <property type="entry name" value="YgjP-like_metallopeptidase"/>
</dbReference>
<dbReference type="InterPro" id="IPR053136">
    <property type="entry name" value="UTP_pyrophosphatase-like"/>
</dbReference>
<name>A0ABR7N5X9_9FIRM</name>
<comment type="caution">
    <text evidence="2">The sequence shown here is derived from an EMBL/GenBank/DDBJ whole genome shotgun (WGS) entry which is preliminary data.</text>
</comment>
<keyword evidence="3" id="KW-1185">Reference proteome</keyword>
<dbReference type="PANTHER" id="PTHR30399:SF1">
    <property type="entry name" value="UTP PYROPHOSPHATASE"/>
    <property type="match status" value="1"/>
</dbReference>
<gene>
    <name evidence="2" type="ORF">H8704_12530</name>
</gene>
<dbReference type="Pfam" id="PF01863">
    <property type="entry name" value="YgjP-like"/>
    <property type="match status" value="2"/>
</dbReference>
<dbReference type="PANTHER" id="PTHR30399">
    <property type="entry name" value="UNCHARACTERIZED PROTEIN YGJP"/>
    <property type="match status" value="1"/>
</dbReference>
<reference evidence="2 3" key="1">
    <citation type="submission" date="2020-08" db="EMBL/GenBank/DDBJ databases">
        <title>Genome public.</title>
        <authorList>
            <person name="Liu C."/>
            <person name="Sun Q."/>
        </authorList>
    </citation>
    <scope>NUCLEOTIDE SEQUENCE [LARGE SCALE GENOMIC DNA]</scope>
    <source>
        <strain evidence="2 3">NSJ-37</strain>
    </source>
</reference>
<organism evidence="2 3">
    <name type="scientific">Jutongia huaianensis</name>
    <dbReference type="NCBI Taxonomy" id="2763668"/>
    <lineage>
        <taxon>Bacteria</taxon>
        <taxon>Bacillati</taxon>
        <taxon>Bacillota</taxon>
        <taxon>Clostridia</taxon>
        <taxon>Lachnospirales</taxon>
        <taxon>Lachnospiraceae</taxon>
        <taxon>Jutongia</taxon>
    </lineage>
</organism>
<protein>
    <submittedName>
        <fullName evidence="2">M48 family metallopeptidase</fullName>
    </submittedName>
</protein>
<proteinExistence type="predicted"/>
<dbReference type="RefSeq" id="WP_249298485.1">
    <property type="nucleotide sequence ID" value="NZ_JACRSX010000022.1"/>
</dbReference>